<keyword evidence="1" id="KW-0812">Transmembrane</keyword>
<accession>A0A211ZRJ0</accession>
<feature type="transmembrane region" description="Helical" evidence="1">
    <location>
        <begin position="59"/>
        <end position="80"/>
    </location>
</feature>
<evidence type="ECO:0000313" key="3">
    <source>
        <dbReference type="Proteomes" id="UP000196655"/>
    </source>
</evidence>
<protein>
    <submittedName>
        <fullName evidence="2">Uncharacterized protein</fullName>
    </submittedName>
</protein>
<sequence>MPPAWIGATLLGALMPAAIASAPFWNLEALLAVFIVALGHALILGLPIALLYRAKRWQWPGLAVATGFLIGAIPIGVVIWPVEPRPGASTRINGVLVSVDGVPTLAGWLDFLRLLGVFGALGAAGALAFWLTLRWAGALDDPSSE</sequence>
<feature type="transmembrane region" description="Helical" evidence="1">
    <location>
        <begin position="111"/>
        <end position="133"/>
    </location>
</feature>
<keyword evidence="1" id="KW-0472">Membrane</keyword>
<dbReference type="EMBL" id="NHON01000009">
    <property type="protein sequence ID" value="OWJ67902.1"/>
    <property type="molecule type" value="Genomic_DNA"/>
</dbReference>
<keyword evidence="3" id="KW-1185">Reference proteome</keyword>
<comment type="caution">
    <text evidence="2">The sequence shown here is derived from an EMBL/GenBank/DDBJ whole genome shotgun (WGS) entry which is preliminary data.</text>
</comment>
<feature type="transmembrane region" description="Helical" evidence="1">
    <location>
        <begin position="30"/>
        <end position="52"/>
    </location>
</feature>
<evidence type="ECO:0000256" key="1">
    <source>
        <dbReference type="SAM" id="Phobius"/>
    </source>
</evidence>
<dbReference type="RefSeq" id="WP_088150249.1">
    <property type="nucleotide sequence ID" value="NZ_NHON01000009.1"/>
</dbReference>
<name>A0A211ZRJ0_9PROT</name>
<dbReference type="Proteomes" id="UP000196655">
    <property type="component" value="Unassembled WGS sequence"/>
</dbReference>
<dbReference type="AlphaFoldDB" id="A0A211ZRJ0"/>
<reference evidence="3" key="1">
    <citation type="submission" date="2017-05" db="EMBL/GenBank/DDBJ databases">
        <authorList>
            <person name="Macchi M."/>
            <person name="Festa S."/>
            <person name="Coppotelli B.M."/>
            <person name="Morelli I.S."/>
        </authorList>
    </citation>
    <scope>NUCLEOTIDE SEQUENCE [LARGE SCALE GENOMIC DNA]</scope>
    <source>
        <strain evidence="3">I</strain>
    </source>
</reference>
<keyword evidence="1" id="KW-1133">Transmembrane helix</keyword>
<proteinExistence type="predicted"/>
<gene>
    <name evidence="2" type="ORF">BWR60_06740</name>
</gene>
<organism evidence="2 3">
    <name type="scientific">Inquilinus limosus</name>
    <dbReference type="NCBI Taxonomy" id="171674"/>
    <lineage>
        <taxon>Bacteria</taxon>
        <taxon>Pseudomonadati</taxon>
        <taxon>Pseudomonadota</taxon>
        <taxon>Alphaproteobacteria</taxon>
        <taxon>Rhodospirillales</taxon>
        <taxon>Rhodospirillaceae</taxon>
        <taxon>Inquilinus</taxon>
    </lineage>
</organism>
<evidence type="ECO:0000313" key="2">
    <source>
        <dbReference type="EMBL" id="OWJ67902.1"/>
    </source>
</evidence>